<dbReference type="OrthoDB" id="9814220at2"/>
<dbReference type="PANTHER" id="PTHR44943">
    <property type="entry name" value="CELLULOSE SYNTHASE OPERON PROTEIN C"/>
    <property type="match status" value="1"/>
</dbReference>
<dbReference type="PROSITE" id="PS50005">
    <property type="entry name" value="TPR"/>
    <property type="match status" value="3"/>
</dbReference>
<accession>A0A5C6RTM4</accession>
<dbReference type="Pfam" id="PF13181">
    <property type="entry name" value="TPR_8"/>
    <property type="match status" value="3"/>
</dbReference>
<evidence type="ECO:0000313" key="4">
    <source>
        <dbReference type="EMBL" id="TXB64692.1"/>
    </source>
</evidence>
<dbReference type="InterPro" id="IPR051685">
    <property type="entry name" value="Ycf3/AcsC/BcsC/TPR_MFPF"/>
</dbReference>
<keyword evidence="2 3" id="KW-0802">TPR repeat</keyword>
<feature type="repeat" description="TPR" evidence="3">
    <location>
        <begin position="433"/>
        <end position="466"/>
    </location>
</feature>
<dbReference type="Gene3D" id="1.25.40.10">
    <property type="entry name" value="Tetratricopeptide repeat domain"/>
    <property type="match status" value="4"/>
</dbReference>
<dbReference type="EMBL" id="VOOS01000004">
    <property type="protein sequence ID" value="TXB64692.1"/>
    <property type="molecule type" value="Genomic_DNA"/>
</dbReference>
<dbReference type="PANTHER" id="PTHR44943:SF8">
    <property type="entry name" value="TPR REPEAT-CONTAINING PROTEIN MJ0263"/>
    <property type="match status" value="1"/>
</dbReference>
<dbReference type="PROSITE" id="PS50293">
    <property type="entry name" value="TPR_REGION"/>
    <property type="match status" value="1"/>
</dbReference>
<dbReference type="RefSeq" id="WP_147100909.1">
    <property type="nucleotide sequence ID" value="NZ_VOOS01000004.1"/>
</dbReference>
<dbReference type="SUPFAM" id="SSF48452">
    <property type="entry name" value="TPR-like"/>
    <property type="match status" value="3"/>
</dbReference>
<sequence length="584" mass="68261">MKIFFYIFSFFILFFIGCSAPKSVENNSSQPKKTKSKSLSELSEKERMNYDFMFHNANKERILGNYQIAAGLFSKCIEIAPDEPAAYYEVAKIFDFAEQKQLALDNAQRSVEIDGENYWYRYFYAYALQKNGDTENAIKQYQKLVEKNPENVELYYDLAGMQLYVGQYQEAIKSYNSLEEKMGISEEISLQKQKVYIKLNNIDKAAEELKALINEYPEETKFQGYLADMYLANNLNDKAFEIYQQILEKDSTDNFSHLGLYDYYRNIGEKEKAYNEIKQVFESEDFDIDSKMQILLSYFSYTENDSELKKEAFDLNKILIKTHPSEAKAYTIYADFLYREKKVESAKENYLKAIELDSSKFAIWSQVLLIDAELQNYDDLLAHSKPAIDLFPNQPMFYFFYGVANMQKKNYQEAADYFVLGKDFVLDNPPLLAQFYANLGDSYYQLKQHKESDEAYEKALEIEPRNIFVLNNYGYYLSLREEHLERAEELSALANEIEPNQPNYEDTYAWILYKQGKYIAAKEWLEKAIANGGDKNAVILEHLGDVHAKLNNIEKALEFWNLAKTQGEGSDLLNKKIEDKKLYE</sequence>
<evidence type="ECO:0000256" key="2">
    <source>
        <dbReference type="ARBA" id="ARBA00022803"/>
    </source>
</evidence>
<evidence type="ECO:0000256" key="1">
    <source>
        <dbReference type="ARBA" id="ARBA00022737"/>
    </source>
</evidence>
<evidence type="ECO:0000256" key="3">
    <source>
        <dbReference type="PROSITE-ProRule" id="PRU00339"/>
    </source>
</evidence>
<organism evidence="4 5">
    <name type="scientific">Vicingus serpentipes</name>
    <dbReference type="NCBI Taxonomy" id="1926625"/>
    <lineage>
        <taxon>Bacteria</taxon>
        <taxon>Pseudomonadati</taxon>
        <taxon>Bacteroidota</taxon>
        <taxon>Flavobacteriia</taxon>
        <taxon>Flavobacteriales</taxon>
        <taxon>Vicingaceae</taxon>
        <taxon>Vicingus</taxon>
    </lineage>
</organism>
<gene>
    <name evidence="4" type="ORF">FRY74_09580</name>
</gene>
<proteinExistence type="predicted"/>
<comment type="caution">
    <text evidence="4">The sequence shown here is derived from an EMBL/GenBank/DDBJ whole genome shotgun (WGS) entry which is preliminary data.</text>
</comment>
<dbReference type="AlphaFoldDB" id="A0A5C6RTM4"/>
<feature type="repeat" description="TPR" evidence="3">
    <location>
        <begin position="327"/>
        <end position="360"/>
    </location>
</feature>
<dbReference type="Proteomes" id="UP000321721">
    <property type="component" value="Unassembled WGS sequence"/>
</dbReference>
<dbReference type="InterPro" id="IPR019734">
    <property type="entry name" value="TPR_rpt"/>
</dbReference>
<reference evidence="4 5" key="1">
    <citation type="submission" date="2019-08" db="EMBL/GenBank/DDBJ databases">
        <title>Genome of Vicingus serpentipes NCIMB 15042.</title>
        <authorList>
            <person name="Bowman J.P."/>
        </authorList>
    </citation>
    <scope>NUCLEOTIDE SEQUENCE [LARGE SCALE GENOMIC DNA]</scope>
    <source>
        <strain evidence="4 5">NCIMB 15042</strain>
    </source>
</reference>
<protein>
    <submittedName>
        <fullName evidence="4">Tetratricopeptide repeat protein</fullName>
    </submittedName>
</protein>
<dbReference type="Pfam" id="PF13432">
    <property type="entry name" value="TPR_16"/>
    <property type="match status" value="3"/>
</dbReference>
<evidence type="ECO:0000313" key="5">
    <source>
        <dbReference type="Proteomes" id="UP000321721"/>
    </source>
</evidence>
<dbReference type="SMART" id="SM00028">
    <property type="entry name" value="TPR"/>
    <property type="match status" value="8"/>
</dbReference>
<keyword evidence="5" id="KW-1185">Reference proteome</keyword>
<name>A0A5C6RTM4_9FLAO</name>
<feature type="repeat" description="TPR" evidence="3">
    <location>
        <begin position="118"/>
        <end position="151"/>
    </location>
</feature>
<dbReference type="PROSITE" id="PS51257">
    <property type="entry name" value="PROKAR_LIPOPROTEIN"/>
    <property type="match status" value="1"/>
</dbReference>
<dbReference type="InterPro" id="IPR011990">
    <property type="entry name" value="TPR-like_helical_dom_sf"/>
</dbReference>
<keyword evidence="1" id="KW-0677">Repeat</keyword>